<dbReference type="PRINTS" id="PR01262">
    <property type="entry name" value="INNEXIN"/>
</dbReference>
<evidence type="ECO:0000256" key="7">
    <source>
        <dbReference type="ARBA" id="ARBA00022949"/>
    </source>
</evidence>
<proteinExistence type="inferred from homology"/>
<feature type="transmembrane region" description="Helical" evidence="12">
    <location>
        <begin position="192"/>
        <end position="218"/>
    </location>
</feature>
<reference evidence="13" key="2">
    <citation type="submission" date="2012-08" db="EMBL/GenBank/DDBJ databases">
        <title>The Genome Sequence of Wuchereria bancrofti.</title>
        <authorList>
            <consortium name="The Broad Institute Genome Sequencing Platform"/>
            <consortium name="Broad Institute Genome Sequencing Center for Infectious Disease"/>
            <person name="Nutman T.B."/>
            <person name="Fink D.L."/>
            <person name="Russ C."/>
            <person name="Young S."/>
            <person name="Zeng Q."/>
            <person name="Koehrsen M."/>
            <person name="Alvarado L."/>
            <person name="Berlin A."/>
            <person name="Borenstein D."/>
            <person name="Chapman S.B."/>
            <person name="Chen Z."/>
            <person name="Engels R."/>
            <person name="Freedman E."/>
            <person name="Gellesch M."/>
            <person name="Goldberg J."/>
            <person name="Griggs A."/>
            <person name="Gujja S."/>
            <person name="Heilman E.R."/>
            <person name="Heiman D."/>
            <person name="Hepburn T."/>
            <person name="Howarth C."/>
            <person name="Jen D."/>
            <person name="Larson L."/>
            <person name="Lewis B."/>
            <person name="Mehta T."/>
            <person name="Park D."/>
            <person name="Pearson M."/>
            <person name="Richards J."/>
            <person name="Roberts A."/>
            <person name="Saif S."/>
            <person name="Shea T."/>
            <person name="Shenoy N."/>
            <person name="Sisk P."/>
            <person name="Stolte C."/>
            <person name="Sykes S."/>
            <person name="Walk T."/>
            <person name="White J."/>
            <person name="Yandava C."/>
            <person name="Haas B."/>
            <person name="Henn M.R."/>
            <person name="Nusbaum C."/>
            <person name="Birren B."/>
        </authorList>
    </citation>
    <scope>NUCLEOTIDE SEQUENCE</scope>
</reference>
<dbReference type="GO" id="GO:0005243">
    <property type="term" value="F:gap junction channel activity"/>
    <property type="evidence" value="ECO:0007669"/>
    <property type="project" value="TreeGrafter"/>
</dbReference>
<dbReference type="PANTHER" id="PTHR11893:SF20">
    <property type="entry name" value="INNEXIN-3"/>
    <property type="match status" value="1"/>
</dbReference>
<gene>
    <name evidence="12" type="primary">inx</name>
    <name evidence="14" type="ORF">WBA_LOCUS10816</name>
    <name evidence="13" type="ORF">WUBG_01536</name>
</gene>
<evidence type="ECO:0000256" key="10">
    <source>
        <dbReference type="ARBA" id="ARBA00023136"/>
    </source>
</evidence>
<sequence>MFVWPEQIANKFVAAHSDPTDDLVDRLNHVYTVGLFMFLATLTGAKQHFGTAIQCMAPTHFPGTWVDYVQDYCFVSNTYMVNTSKIITKGDATNVLKEEIVYYQWVPYVLLLQALLCYLPKFLWNTIIVTRGLDMRSVMEEAMKLPSITTLSVRRKHLKRVANLAIGCIKYGQRRQAARCCSLYHFYALIKWFYFVSCLCQVLLINNFVGDGCVLWGYRFMEEMFKGNNWKVSGVFPLVTFCDVKIAQMGQVNTHTMQCFLMINALNEKLYLVLWFWLSALVLIDAVSAINSTLLLICPCLHYTRVLSLLQADDNYIGAEVKRSLLDFTENVLRLDGILLLSFMKDRLNGLIARDLTREIWFTVNRCSRTHCVRVETCNDQVSIAILKGEVIKSADFIGDTLSSTKSRLGGINAFDPVVRKNA</sequence>
<evidence type="ECO:0000256" key="3">
    <source>
        <dbReference type="ARBA" id="ARBA00022448"/>
    </source>
</evidence>
<evidence type="ECO:0000256" key="11">
    <source>
        <dbReference type="ARBA" id="ARBA00023303"/>
    </source>
</evidence>
<keyword evidence="11 12" id="KW-0407">Ion channel</keyword>
<evidence type="ECO:0000256" key="12">
    <source>
        <dbReference type="RuleBase" id="RU010713"/>
    </source>
</evidence>
<dbReference type="Proteomes" id="UP000270924">
    <property type="component" value="Unassembled WGS sequence"/>
</dbReference>
<comment type="subcellular location">
    <subcellularLocation>
        <location evidence="1">Cell junction</location>
        <location evidence="1">Gap junction</location>
    </subcellularLocation>
    <subcellularLocation>
        <location evidence="2 12">Cell membrane</location>
        <topology evidence="2 12">Multi-pass membrane protein</topology>
    </subcellularLocation>
</comment>
<keyword evidence="6" id="KW-0303">Gap junction</keyword>
<reference evidence="15" key="1">
    <citation type="submission" date="2012-08" db="EMBL/GenBank/DDBJ databases">
        <title>The Genome Sequence of Wuchereria bancrofti.</title>
        <authorList>
            <person name="Nutman T.B."/>
            <person name="Fink D.L."/>
            <person name="Russ C."/>
            <person name="Young S."/>
            <person name="Zeng Q."/>
            <person name="Koehrsen M."/>
            <person name="Alvarado L."/>
            <person name="Berlin A."/>
            <person name="Chapman S.B."/>
            <person name="Chen Z."/>
            <person name="Freedman E."/>
            <person name="Gellesch M."/>
            <person name="Goldberg J."/>
            <person name="Griggs A."/>
            <person name="Gujja S."/>
            <person name="Heilman E.R."/>
            <person name="Heiman D."/>
            <person name="Hepburn T."/>
            <person name="Howarth C."/>
            <person name="Jen D."/>
            <person name="Larson L."/>
            <person name="Lewis B."/>
            <person name="Mehta T."/>
            <person name="Park D."/>
            <person name="Pearson M."/>
            <person name="Roberts A."/>
            <person name="Saif S."/>
            <person name="Shea T."/>
            <person name="Shenoy N."/>
            <person name="Sisk P."/>
            <person name="Stolte C."/>
            <person name="Sykes S."/>
            <person name="Walk T."/>
            <person name="White J."/>
            <person name="Yandava C."/>
            <person name="Haas B."/>
            <person name="Henn M.R."/>
            <person name="Nusbaum C."/>
            <person name="Birren B."/>
        </authorList>
    </citation>
    <scope>NUCLEOTIDE SEQUENCE [LARGE SCALE GENOMIC DNA]</scope>
    <source>
        <strain evidence="15">NA</strain>
    </source>
</reference>
<dbReference type="GO" id="GO:0005921">
    <property type="term" value="C:gap junction"/>
    <property type="evidence" value="ECO:0007669"/>
    <property type="project" value="UniProtKB-SubCell"/>
</dbReference>
<keyword evidence="16" id="KW-1185">Reference proteome</keyword>
<reference evidence="14 16" key="3">
    <citation type="submission" date="2018-11" db="EMBL/GenBank/DDBJ databases">
        <authorList>
            <consortium name="Pathogen Informatics"/>
        </authorList>
    </citation>
    <scope>NUCLEOTIDE SEQUENCE [LARGE SCALE GENOMIC DNA]</scope>
</reference>
<dbReference type="EMBL" id="UYWW01012222">
    <property type="protein sequence ID" value="VDM19792.1"/>
    <property type="molecule type" value="Genomic_DNA"/>
</dbReference>
<keyword evidence="3 12" id="KW-0813">Transport</keyword>
<protein>
    <recommendedName>
        <fullName evidence="12">Innexin</fullName>
    </recommendedName>
</protein>
<keyword evidence="10 12" id="KW-0472">Membrane</keyword>
<evidence type="ECO:0000256" key="8">
    <source>
        <dbReference type="ARBA" id="ARBA00022989"/>
    </source>
</evidence>
<evidence type="ECO:0000256" key="2">
    <source>
        <dbReference type="ARBA" id="ARBA00004651"/>
    </source>
</evidence>
<evidence type="ECO:0000313" key="13">
    <source>
        <dbReference type="EMBL" id="EJW87553.1"/>
    </source>
</evidence>
<feature type="transmembrane region" description="Helical" evidence="12">
    <location>
        <begin position="270"/>
        <end position="290"/>
    </location>
</feature>
<keyword evidence="5 12" id="KW-0812">Transmembrane</keyword>
<organism evidence="13 15">
    <name type="scientific">Wuchereria bancrofti</name>
    <dbReference type="NCBI Taxonomy" id="6293"/>
    <lineage>
        <taxon>Eukaryota</taxon>
        <taxon>Metazoa</taxon>
        <taxon>Ecdysozoa</taxon>
        <taxon>Nematoda</taxon>
        <taxon>Chromadorea</taxon>
        <taxon>Rhabditida</taxon>
        <taxon>Spirurina</taxon>
        <taxon>Spiruromorpha</taxon>
        <taxon>Filarioidea</taxon>
        <taxon>Onchocercidae</taxon>
        <taxon>Wuchereria</taxon>
    </lineage>
</organism>
<dbReference type="InterPro" id="IPR000990">
    <property type="entry name" value="Innexin"/>
</dbReference>
<comment type="similarity">
    <text evidence="12">Belongs to the pannexin family.</text>
</comment>
<dbReference type="PANTHER" id="PTHR11893">
    <property type="entry name" value="INNEXIN"/>
    <property type="match status" value="1"/>
</dbReference>
<keyword evidence="4" id="KW-1003">Cell membrane</keyword>
<dbReference type="EMBL" id="ADBV01000353">
    <property type="protein sequence ID" value="EJW87553.1"/>
    <property type="molecule type" value="Genomic_DNA"/>
</dbReference>
<comment type="caution">
    <text evidence="12">Lacks conserved residue(s) required for the propagation of feature annotation.</text>
</comment>
<keyword evidence="9 12" id="KW-0406">Ion transport</keyword>
<keyword evidence="8 12" id="KW-1133">Transmembrane helix</keyword>
<evidence type="ECO:0000256" key="4">
    <source>
        <dbReference type="ARBA" id="ARBA00022475"/>
    </source>
</evidence>
<keyword evidence="7" id="KW-0965">Cell junction</keyword>
<accession>J9EZB8</accession>
<evidence type="ECO:0000313" key="15">
    <source>
        <dbReference type="Proteomes" id="UP000004810"/>
    </source>
</evidence>
<evidence type="ECO:0000256" key="9">
    <source>
        <dbReference type="ARBA" id="ARBA00023065"/>
    </source>
</evidence>
<evidence type="ECO:0000313" key="16">
    <source>
        <dbReference type="Proteomes" id="UP000270924"/>
    </source>
</evidence>
<dbReference type="Proteomes" id="UP000004810">
    <property type="component" value="Unassembled WGS sequence"/>
</dbReference>
<dbReference type="OrthoDB" id="5867527at2759"/>
<comment type="function">
    <text evidence="12">Structural component of the gap junctions.</text>
</comment>
<dbReference type="GO" id="GO:0034220">
    <property type="term" value="P:monoatomic ion transmembrane transport"/>
    <property type="evidence" value="ECO:0007669"/>
    <property type="project" value="UniProtKB-KW"/>
</dbReference>
<dbReference type="OMA" id="YCFVSNT"/>
<evidence type="ECO:0000256" key="6">
    <source>
        <dbReference type="ARBA" id="ARBA00022868"/>
    </source>
</evidence>
<dbReference type="AlphaFoldDB" id="J9EZB8"/>
<name>J9EZB8_WUCBA</name>
<evidence type="ECO:0000256" key="5">
    <source>
        <dbReference type="ARBA" id="ARBA00022692"/>
    </source>
</evidence>
<dbReference type="GO" id="GO:0005886">
    <property type="term" value="C:plasma membrane"/>
    <property type="evidence" value="ECO:0007669"/>
    <property type="project" value="UniProtKB-SubCell"/>
</dbReference>
<dbReference type="Pfam" id="PF00876">
    <property type="entry name" value="Innexin"/>
    <property type="match status" value="1"/>
</dbReference>
<dbReference type="PROSITE" id="PS51013">
    <property type="entry name" value="PANNEXIN"/>
    <property type="match status" value="1"/>
</dbReference>
<evidence type="ECO:0000313" key="14">
    <source>
        <dbReference type="EMBL" id="VDM19792.1"/>
    </source>
</evidence>
<evidence type="ECO:0000256" key="1">
    <source>
        <dbReference type="ARBA" id="ARBA00004610"/>
    </source>
</evidence>